<feature type="transmembrane region" description="Helical" evidence="1">
    <location>
        <begin position="7"/>
        <end position="27"/>
    </location>
</feature>
<proteinExistence type="predicted"/>
<dbReference type="SUPFAM" id="SSF63712">
    <property type="entry name" value="Nicotinic receptor ligand binding domain-like"/>
    <property type="match status" value="1"/>
</dbReference>
<feature type="transmembrane region" description="Helical" evidence="1">
    <location>
        <begin position="245"/>
        <end position="263"/>
    </location>
</feature>
<organism evidence="2 3">
    <name type="scientific">Strongyloides stercoralis</name>
    <name type="common">Threadworm</name>
    <dbReference type="NCBI Taxonomy" id="6248"/>
    <lineage>
        <taxon>Eukaryota</taxon>
        <taxon>Metazoa</taxon>
        <taxon>Ecdysozoa</taxon>
        <taxon>Nematoda</taxon>
        <taxon>Chromadorea</taxon>
        <taxon>Rhabditida</taxon>
        <taxon>Tylenchina</taxon>
        <taxon>Panagrolaimomorpha</taxon>
        <taxon>Strongyloidoidea</taxon>
        <taxon>Strongyloididae</taxon>
        <taxon>Strongyloides</taxon>
    </lineage>
</organism>
<keyword evidence="1" id="KW-0812">Transmembrane</keyword>
<keyword evidence="2" id="KW-1185">Reference proteome</keyword>
<dbReference type="GO" id="GO:0005230">
    <property type="term" value="F:extracellular ligand-gated monoatomic ion channel activity"/>
    <property type="evidence" value="ECO:0007669"/>
    <property type="project" value="InterPro"/>
</dbReference>
<dbReference type="Gene3D" id="2.70.170.10">
    <property type="entry name" value="Neurotransmitter-gated ion-channel ligand-binding domain"/>
    <property type="match status" value="1"/>
</dbReference>
<feature type="transmembrane region" description="Helical" evidence="1">
    <location>
        <begin position="212"/>
        <end position="233"/>
    </location>
</feature>
<feature type="transmembrane region" description="Helical" evidence="1">
    <location>
        <begin position="275"/>
        <end position="294"/>
    </location>
</feature>
<keyword evidence="1" id="KW-0472">Membrane</keyword>
<protein>
    <submittedName>
        <fullName evidence="3">Neurotransmitter-gated ion-channel ligand-binding domain-containing protein</fullName>
    </submittedName>
</protein>
<dbReference type="AlphaFoldDB" id="A0AAF5DQ16"/>
<name>A0AAF5DQ16_STRER</name>
<dbReference type="InterPro" id="IPR036734">
    <property type="entry name" value="Neur_chan_lig-bd_sf"/>
</dbReference>
<evidence type="ECO:0000313" key="2">
    <source>
        <dbReference type="Proteomes" id="UP000035681"/>
    </source>
</evidence>
<dbReference type="Proteomes" id="UP000035681">
    <property type="component" value="Unplaced"/>
</dbReference>
<sequence>KKIKMLLKFNIILYIIIFLNISMVYSLTAEERSELQRKMKYYHTSVRPGERFNMISTINGTFFDIPTEIRIMNIYLEEKKIYIDLTLILNYYDERLQMKELKQNIKIPNEFKLWSPTLYIDGSLLNDYNSFLDPANGYVSLIYKIKYGKGNCMNPSWKYPFEKYICPIVIETENDEHLSLKFDRDMRSIINEFTYIANEWPFLKIDITIKSFWQSTIAIIYLPSILLFSVSLFSQFKRRKVQVQILTSAIICIIFLESTKYISNSFRFILTMQDVWLLGTFIHLISLLSLDLLLPSQHIYYDIEEENDNKINQKNRNNFNSKNRNNLIIHDEMEGQMYSINDKNNIKFGTSILKKDSKLQGNQINNYENVGKNLPKLRNGSCYNNLSYEGSPSIQKNNLHPEAYPLIIANNSQTKYQGIRKNSQIDTLFPVNRRGMIIDMKGQSSIIEINDDTNKKEEKRKRQIFVNEPNHFSPYNMVKFHNHQPQTISSKPYSIIYTLSEKKKIGVLMVLCVYVAFALIYFIIVIGILQWY</sequence>
<reference evidence="3" key="1">
    <citation type="submission" date="2024-02" db="UniProtKB">
        <authorList>
            <consortium name="WormBaseParasite"/>
        </authorList>
    </citation>
    <scope>IDENTIFICATION</scope>
</reference>
<feature type="transmembrane region" description="Helical" evidence="1">
    <location>
        <begin position="505"/>
        <end position="529"/>
    </location>
</feature>
<keyword evidence="1" id="KW-1133">Transmembrane helix</keyword>
<dbReference type="WBParaSite" id="TCONS_00016369.p1">
    <property type="protein sequence ID" value="TCONS_00016369.p1"/>
    <property type="gene ID" value="XLOC_010963"/>
</dbReference>
<dbReference type="GO" id="GO:0016020">
    <property type="term" value="C:membrane"/>
    <property type="evidence" value="ECO:0007669"/>
    <property type="project" value="InterPro"/>
</dbReference>
<evidence type="ECO:0000256" key="1">
    <source>
        <dbReference type="SAM" id="Phobius"/>
    </source>
</evidence>
<evidence type="ECO:0000313" key="3">
    <source>
        <dbReference type="WBParaSite" id="TCONS_00016369.p1"/>
    </source>
</evidence>
<accession>A0AAF5DQ16</accession>